<comment type="caution">
    <text evidence="2">The sequence shown here is derived from an EMBL/GenBank/DDBJ whole genome shotgun (WGS) entry which is preliminary data.</text>
</comment>
<dbReference type="AlphaFoldDB" id="A0A318STK6"/>
<proteinExistence type="predicted"/>
<accession>A0A318STK6</accession>
<keyword evidence="1" id="KW-0732">Signal</keyword>
<reference evidence="2 3" key="1">
    <citation type="submission" date="2018-06" db="EMBL/GenBank/DDBJ databases">
        <title>Genomic Encyclopedia of Type Strains, Phase III (KMG-III): the genomes of soil and plant-associated and newly described type strains.</title>
        <authorList>
            <person name="Whitman W."/>
        </authorList>
    </citation>
    <scope>NUCLEOTIDE SEQUENCE [LARGE SCALE GENOMIC DNA]</scope>
    <source>
        <strain evidence="2 3">CECT 9025</strain>
    </source>
</reference>
<gene>
    <name evidence="2" type="ORF">DFP88_10530</name>
</gene>
<dbReference type="OrthoDB" id="7886086at2"/>
<name>A0A318STK6_9RHOB</name>
<sequence length="128" mass="14056">MRKLILTAVIAALPAVSATAQASRCASADDCARQAGSALERALQLGPDAGQELAALRDRVSRLERLLEQERQAVQFTVTRGDTCPEGWVSYGRIGWLWDSSDRNANFARGGAFNDGWDWVHPRLCGRR</sequence>
<evidence type="ECO:0000313" key="2">
    <source>
        <dbReference type="EMBL" id="PYE82190.1"/>
    </source>
</evidence>
<evidence type="ECO:0000256" key="1">
    <source>
        <dbReference type="SAM" id="SignalP"/>
    </source>
</evidence>
<feature type="chain" id="PRO_5016324170" evidence="1">
    <location>
        <begin position="23"/>
        <end position="128"/>
    </location>
</feature>
<protein>
    <submittedName>
        <fullName evidence="2">Uncharacterized protein</fullName>
    </submittedName>
</protein>
<dbReference type="EMBL" id="QJTE01000005">
    <property type="protein sequence ID" value="PYE82190.1"/>
    <property type="molecule type" value="Genomic_DNA"/>
</dbReference>
<dbReference type="RefSeq" id="WP_110815285.1">
    <property type="nucleotide sequence ID" value="NZ_QJTE01000005.1"/>
</dbReference>
<organism evidence="2 3">
    <name type="scientific">Pseudoroseicyclus aestuarii</name>
    <dbReference type="NCBI Taxonomy" id="1795041"/>
    <lineage>
        <taxon>Bacteria</taxon>
        <taxon>Pseudomonadati</taxon>
        <taxon>Pseudomonadota</taxon>
        <taxon>Alphaproteobacteria</taxon>
        <taxon>Rhodobacterales</taxon>
        <taxon>Paracoccaceae</taxon>
        <taxon>Pseudoroseicyclus</taxon>
    </lineage>
</organism>
<keyword evidence="3" id="KW-1185">Reference proteome</keyword>
<evidence type="ECO:0000313" key="3">
    <source>
        <dbReference type="Proteomes" id="UP000248311"/>
    </source>
</evidence>
<feature type="signal peptide" evidence="1">
    <location>
        <begin position="1"/>
        <end position="22"/>
    </location>
</feature>
<dbReference type="Proteomes" id="UP000248311">
    <property type="component" value="Unassembled WGS sequence"/>
</dbReference>